<gene>
    <name evidence="1" type="ORF">XELAEV_18015525mg</name>
</gene>
<reference evidence="2" key="1">
    <citation type="journal article" date="2016" name="Nature">
        <title>Genome evolution in the allotetraploid frog Xenopus laevis.</title>
        <authorList>
            <person name="Session A.M."/>
            <person name="Uno Y."/>
            <person name="Kwon T."/>
            <person name="Chapman J.A."/>
            <person name="Toyoda A."/>
            <person name="Takahashi S."/>
            <person name="Fukui A."/>
            <person name="Hikosaka A."/>
            <person name="Suzuki A."/>
            <person name="Kondo M."/>
            <person name="van Heeringen S.J."/>
            <person name="Quigley I."/>
            <person name="Heinz S."/>
            <person name="Ogino H."/>
            <person name="Ochi H."/>
            <person name="Hellsten U."/>
            <person name="Lyons J.B."/>
            <person name="Simakov O."/>
            <person name="Putnam N."/>
            <person name="Stites J."/>
            <person name="Kuroki Y."/>
            <person name="Tanaka T."/>
            <person name="Michiue T."/>
            <person name="Watanabe M."/>
            <person name="Bogdanovic O."/>
            <person name="Lister R."/>
            <person name="Georgiou G."/>
            <person name="Paranjpe S.S."/>
            <person name="van Kruijsbergen I."/>
            <person name="Shu S."/>
            <person name="Carlson J."/>
            <person name="Kinoshita T."/>
            <person name="Ohta Y."/>
            <person name="Mawaribuchi S."/>
            <person name="Jenkins J."/>
            <person name="Grimwood J."/>
            <person name="Schmutz J."/>
            <person name="Mitros T."/>
            <person name="Mozaffari S.V."/>
            <person name="Suzuki Y."/>
            <person name="Haramoto Y."/>
            <person name="Yamamoto T.S."/>
            <person name="Takagi C."/>
            <person name="Heald R."/>
            <person name="Miller K."/>
            <person name="Haudenschild C."/>
            <person name="Kitzman J."/>
            <person name="Nakayama T."/>
            <person name="Izutsu Y."/>
            <person name="Robert J."/>
            <person name="Fortriede J."/>
            <person name="Burns K."/>
            <person name="Lotay V."/>
            <person name="Karimi K."/>
            <person name="Yasuoka Y."/>
            <person name="Dichmann D.S."/>
            <person name="Flajnik M.F."/>
            <person name="Houston D.W."/>
            <person name="Shendure J."/>
            <person name="DuPasquier L."/>
            <person name="Vize P.D."/>
            <person name="Zorn A.M."/>
            <person name="Ito M."/>
            <person name="Marcotte E.M."/>
            <person name="Wallingford J.B."/>
            <person name="Ito Y."/>
            <person name="Asashima M."/>
            <person name="Ueno N."/>
            <person name="Matsuda Y."/>
            <person name="Veenstra G.J."/>
            <person name="Fujiyama A."/>
            <person name="Harland R.M."/>
            <person name="Taira M."/>
            <person name="Rokhsar D.S."/>
        </authorList>
    </citation>
    <scope>NUCLEOTIDE SEQUENCE [LARGE SCALE GENOMIC DNA]</scope>
    <source>
        <strain evidence="2">J</strain>
    </source>
</reference>
<dbReference type="AlphaFoldDB" id="A0A974DJB2"/>
<dbReference type="Proteomes" id="UP000694892">
    <property type="component" value="Chromosome 2S"/>
</dbReference>
<dbReference type="SUPFAM" id="SSF48726">
    <property type="entry name" value="Immunoglobulin"/>
    <property type="match status" value="1"/>
</dbReference>
<sequence length="143" mass="15845">MYVSNTPSTQPTQNPTRGKMDTKGYKFLIYLYGDHVTMASPDLKDKYHLFKSQVAKGICSLVINSTEMTDSGTYQVRLKILGKLYEPVPSIDIQVQESENQDTDESQRFFWSKSATTTVPPTTTANTTASTAAATVSFEDANI</sequence>
<protein>
    <recommendedName>
        <fullName evidence="3">Immunoglobulin V-set domain-containing protein</fullName>
    </recommendedName>
</protein>
<dbReference type="InterPro" id="IPR013783">
    <property type="entry name" value="Ig-like_fold"/>
</dbReference>
<accession>A0A974DJB2</accession>
<evidence type="ECO:0008006" key="3">
    <source>
        <dbReference type="Google" id="ProtNLM"/>
    </source>
</evidence>
<organism evidence="1 2">
    <name type="scientific">Xenopus laevis</name>
    <name type="common">African clawed frog</name>
    <dbReference type="NCBI Taxonomy" id="8355"/>
    <lineage>
        <taxon>Eukaryota</taxon>
        <taxon>Metazoa</taxon>
        <taxon>Chordata</taxon>
        <taxon>Craniata</taxon>
        <taxon>Vertebrata</taxon>
        <taxon>Euteleostomi</taxon>
        <taxon>Amphibia</taxon>
        <taxon>Batrachia</taxon>
        <taxon>Anura</taxon>
        <taxon>Pipoidea</taxon>
        <taxon>Pipidae</taxon>
        <taxon>Xenopodinae</taxon>
        <taxon>Xenopus</taxon>
        <taxon>Xenopus</taxon>
    </lineage>
</organism>
<evidence type="ECO:0000313" key="2">
    <source>
        <dbReference type="Proteomes" id="UP000694892"/>
    </source>
</evidence>
<name>A0A974DJB2_XENLA</name>
<proteinExistence type="predicted"/>
<evidence type="ECO:0000313" key="1">
    <source>
        <dbReference type="EMBL" id="OCT92470.1"/>
    </source>
</evidence>
<dbReference type="EMBL" id="CM004469">
    <property type="protein sequence ID" value="OCT92470.1"/>
    <property type="molecule type" value="Genomic_DNA"/>
</dbReference>
<dbReference type="InterPro" id="IPR036179">
    <property type="entry name" value="Ig-like_dom_sf"/>
</dbReference>
<dbReference type="Gene3D" id="2.60.40.10">
    <property type="entry name" value="Immunoglobulins"/>
    <property type="match status" value="1"/>
</dbReference>